<organism evidence="2 3">
    <name type="scientific">Aphis craccivora</name>
    <name type="common">Cowpea aphid</name>
    <dbReference type="NCBI Taxonomy" id="307492"/>
    <lineage>
        <taxon>Eukaryota</taxon>
        <taxon>Metazoa</taxon>
        <taxon>Ecdysozoa</taxon>
        <taxon>Arthropoda</taxon>
        <taxon>Hexapoda</taxon>
        <taxon>Insecta</taxon>
        <taxon>Pterygota</taxon>
        <taxon>Neoptera</taxon>
        <taxon>Paraneoptera</taxon>
        <taxon>Hemiptera</taxon>
        <taxon>Sternorrhyncha</taxon>
        <taxon>Aphidomorpha</taxon>
        <taxon>Aphidoidea</taxon>
        <taxon>Aphididae</taxon>
        <taxon>Aphidini</taxon>
        <taxon>Aphis</taxon>
        <taxon>Aphis</taxon>
    </lineage>
</organism>
<protein>
    <submittedName>
        <fullName evidence="2">Zinc finger MYM-type protein 1-like</fullName>
    </submittedName>
</protein>
<dbReference type="Proteomes" id="UP000478052">
    <property type="component" value="Unassembled WGS sequence"/>
</dbReference>
<sequence length="123" mass="14442">CIFCNFTSYNFPAKLMTILCLCLFAFSILLIALLIRLKTWMRSRMGEERLTGLALLNTHRDIDIDVEKIIDRFAACKKRSIKFTYVILRKNITCILRYDRKQNGMVVKHRAILNNVVNSYIYS</sequence>
<keyword evidence="1" id="KW-0812">Transmembrane</keyword>
<name>A0A6G0WCF8_APHCR</name>
<dbReference type="EMBL" id="VUJU01008934">
    <property type="protein sequence ID" value="KAF0723960.1"/>
    <property type="molecule type" value="Genomic_DNA"/>
</dbReference>
<reference evidence="2 3" key="1">
    <citation type="submission" date="2019-08" db="EMBL/GenBank/DDBJ databases">
        <title>Whole genome of Aphis craccivora.</title>
        <authorList>
            <person name="Voronova N.V."/>
            <person name="Shulinski R.S."/>
            <person name="Bandarenka Y.V."/>
            <person name="Zhorov D.G."/>
            <person name="Warner D."/>
        </authorList>
    </citation>
    <scope>NUCLEOTIDE SEQUENCE [LARGE SCALE GENOMIC DNA]</scope>
    <source>
        <strain evidence="2">180601</strain>
        <tissue evidence="2">Whole Body</tissue>
    </source>
</reference>
<comment type="caution">
    <text evidence="2">The sequence shown here is derived from an EMBL/GenBank/DDBJ whole genome shotgun (WGS) entry which is preliminary data.</text>
</comment>
<accession>A0A6G0WCF8</accession>
<gene>
    <name evidence="2" type="ORF">FWK35_00034080</name>
</gene>
<proteinExistence type="predicted"/>
<evidence type="ECO:0000313" key="3">
    <source>
        <dbReference type="Proteomes" id="UP000478052"/>
    </source>
</evidence>
<feature type="non-terminal residue" evidence="2">
    <location>
        <position position="1"/>
    </location>
</feature>
<feature type="transmembrane region" description="Helical" evidence="1">
    <location>
        <begin position="15"/>
        <end position="35"/>
    </location>
</feature>
<keyword evidence="1" id="KW-0472">Membrane</keyword>
<keyword evidence="1" id="KW-1133">Transmembrane helix</keyword>
<dbReference type="OrthoDB" id="6604782at2759"/>
<evidence type="ECO:0000256" key="1">
    <source>
        <dbReference type="SAM" id="Phobius"/>
    </source>
</evidence>
<evidence type="ECO:0000313" key="2">
    <source>
        <dbReference type="EMBL" id="KAF0723960.1"/>
    </source>
</evidence>
<keyword evidence="3" id="KW-1185">Reference proteome</keyword>
<dbReference type="AlphaFoldDB" id="A0A6G0WCF8"/>